<dbReference type="SUPFAM" id="SSF46689">
    <property type="entry name" value="Homeodomain-like"/>
    <property type="match status" value="2"/>
</dbReference>
<dbReference type="InterPro" id="IPR020449">
    <property type="entry name" value="Tscrpt_reg_AraC-type_HTH"/>
</dbReference>
<dbReference type="SMART" id="SM00342">
    <property type="entry name" value="HTH_ARAC"/>
    <property type="match status" value="1"/>
</dbReference>
<accession>A0ABW5C1P9</accession>
<evidence type="ECO:0000256" key="2">
    <source>
        <dbReference type="ARBA" id="ARBA00023125"/>
    </source>
</evidence>
<evidence type="ECO:0000256" key="3">
    <source>
        <dbReference type="ARBA" id="ARBA00023163"/>
    </source>
</evidence>
<organism evidence="8 9">
    <name type="scientific">Metabacillus endolithicus</name>
    <dbReference type="NCBI Taxonomy" id="1535204"/>
    <lineage>
        <taxon>Bacteria</taxon>
        <taxon>Bacillati</taxon>
        <taxon>Bacillota</taxon>
        <taxon>Bacilli</taxon>
        <taxon>Bacillales</taxon>
        <taxon>Bacillaceae</taxon>
        <taxon>Metabacillus</taxon>
    </lineage>
</organism>
<dbReference type="InterPro" id="IPR009057">
    <property type="entry name" value="Homeodomain-like_sf"/>
</dbReference>
<dbReference type="PRINTS" id="PR00032">
    <property type="entry name" value="HTHARAC"/>
</dbReference>
<evidence type="ECO:0000256" key="1">
    <source>
        <dbReference type="ARBA" id="ARBA00023015"/>
    </source>
</evidence>
<keyword evidence="2" id="KW-0238">DNA-binding</keyword>
<dbReference type="Pfam" id="PF12833">
    <property type="entry name" value="HTH_18"/>
    <property type="match status" value="1"/>
</dbReference>
<protein>
    <submittedName>
        <fullName evidence="8">Response regulator</fullName>
    </submittedName>
</protein>
<dbReference type="RefSeq" id="WP_247340592.1">
    <property type="nucleotide sequence ID" value="NZ_CP095550.1"/>
</dbReference>
<evidence type="ECO:0000313" key="9">
    <source>
        <dbReference type="Proteomes" id="UP001597318"/>
    </source>
</evidence>
<evidence type="ECO:0000256" key="5">
    <source>
        <dbReference type="SAM" id="Coils"/>
    </source>
</evidence>
<dbReference type="InterPro" id="IPR018062">
    <property type="entry name" value="HTH_AraC-typ_CS"/>
</dbReference>
<evidence type="ECO:0000313" key="8">
    <source>
        <dbReference type="EMBL" id="MFD2215750.1"/>
    </source>
</evidence>
<dbReference type="Proteomes" id="UP001597318">
    <property type="component" value="Unassembled WGS sequence"/>
</dbReference>
<dbReference type="Gene3D" id="1.10.10.60">
    <property type="entry name" value="Homeodomain-like"/>
    <property type="match status" value="2"/>
</dbReference>
<dbReference type="InterPro" id="IPR018060">
    <property type="entry name" value="HTH_AraC"/>
</dbReference>
<proteinExistence type="predicted"/>
<keyword evidence="3" id="KW-0804">Transcription</keyword>
<dbReference type="EMBL" id="JBHUIK010000004">
    <property type="protein sequence ID" value="MFD2215750.1"/>
    <property type="molecule type" value="Genomic_DNA"/>
</dbReference>
<feature type="domain" description="Response regulatory" evidence="7">
    <location>
        <begin position="3"/>
        <end position="120"/>
    </location>
</feature>
<keyword evidence="9" id="KW-1185">Reference proteome</keyword>
<dbReference type="SUPFAM" id="SSF52172">
    <property type="entry name" value="CheY-like"/>
    <property type="match status" value="1"/>
</dbReference>
<dbReference type="PROSITE" id="PS01124">
    <property type="entry name" value="HTH_ARAC_FAMILY_2"/>
    <property type="match status" value="1"/>
</dbReference>
<evidence type="ECO:0000259" key="6">
    <source>
        <dbReference type="PROSITE" id="PS01124"/>
    </source>
</evidence>
<reference evidence="9" key="1">
    <citation type="journal article" date="2019" name="Int. J. Syst. Evol. Microbiol.">
        <title>The Global Catalogue of Microorganisms (GCM) 10K type strain sequencing project: providing services to taxonomists for standard genome sequencing and annotation.</title>
        <authorList>
            <consortium name="The Broad Institute Genomics Platform"/>
            <consortium name="The Broad Institute Genome Sequencing Center for Infectious Disease"/>
            <person name="Wu L."/>
            <person name="Ma J."/>
        </authorList>
    </citation>
    <scope>NUCLEOTIDE SEQUENCE [LARGE SCALE GENOMIC DNA]</scope>
    <source>
        <strain evidence="9">CGMCC 1.15474</strain>
    </source>
</reference>
<keyword evidence="1" id="KW-0805">Transcription regulation</keyword>
<dbReference type="SMART" id="SM00448">
    <property type="entry name" value="REC"/>
    <property type="match status" value="1"/>
</dbReference>
<dbReference type="PANTHER" id="PTHR43280:SF2">
    <property type="entry name" value="HTH-TYPE TRANSCRIPTIONAL REGULATOR EXSA"/>
    <property type="match status" value="1"/>
</dbReference>
<keyword evidence="5" id="KW-0175">Coiled coil</keyword>
<dbReference type="PROSITE" id="PS50110">
    <property type="entry name" value="RESPONSE_REGULATORY"/>
    <property type="match status" value="1"/>
</dbReference>
<keyword evidence="4" id="KW-0597">Phosphoprotein</keyword>
<name>A0ABW5C1P9_9BACI</name>
<sequence length="539" mass="62907">MYKVMLVDDDYPVLELLSEIIEWKQLGLTLQSTHENGANALQHALNEMPDILITDIGMPKMNGIELTQKLKELNPNIKVCMLTCHNEFEYAHKALKLNVQDYLLKDTLNPKDLDGLLDKIRKNLDEENSKKRKESQLENIVERNRESMKRDFLRKSIYQQIYSLRDWYDEAYSLGLNLKSSTYIPVLCFVQEYQAAKESFQSEDTLVFSIQNVIGEVLNNHDDGAVHFTLGSKESFLFFSYHSTLKADSYGKAYECIRKIQNHVSKTLNISLSFLIGELIDDQESFQIKLKSLLESTQQRFYMEKATVEKKRHEESSRESLFEWYDEASFEIRQLIIAKDASKVKPVVTKWIDVFREKQYSAEIVKDWVLKLLLDLKVKLKALQFFGTKSSDEVLHEEILSIDSLADLRIWLIKYFEMLLLAVNDVSTQSRRKEVIEACKYVEVHLEKKITLDEVANVLYLNPSYFSRLFKKEVGETFVEYVTKAKMTRAKELLEQTTDSVGKICERLGYDNQSYFIKVFKNYVGTTPIEFRGERKQAN</sequence>
<dbReference type="InterPro" id="IPR001789">
    <property type="entry name" value="Sig_transdc_resp-reg_receiver"/>
</dbReference>
<gene>
    <name evidence="8" type="ORF">ACFSKK_18865</name>
</gene>
<dbReference type="Gene3D" id="3.40.50.2300">
    <property type="match status" value="1"/>
</dbReference>
<evidence type="ECO:0000259" key="7">
    <source>
        <dbReference type="PROSITE" id="PS50110"/>
    </source>
</evidence>
<evidence type="ECO:0000256" key="4">
    <source>
        <dbReference type="PROSITE-ProRule" id="PRU00169"/>
    </source>
</evidence>
<feature type="coiled-coil region" evidence="5">
    <location>
        <begin position="117"/>
        <end position="150"/>
    </location>
</feature>
<dbReference type="Pfam" id="PF00072">
    <property type="entry name" value="Response_reg"/>
    <property type="match status" value="1"/>
</dbReference>
<dbReference type="InterPro" id="IPR011006">
    <property type="entry name" value="CheY-like_superfamily"/>
</dbReference>
<comment type="caution">
    <text evidence="8">The sequence shown here is derived from an EMBL/GenBank/DDBJ whole genome shotgun (WGS) entry which is preliminary data.</text>
</comment>
<feature type="domain" description="HTH araC/xylS-type" evidence="6">
    <location>
        <begin position="436"/>
        <end position="534"/>
    </location>
</feature>
<dbReference type="PROSITE" id="PS00041">
    <property type="entry name" value="HTH_ARAC_FAMILY_1"/>
    <property type="match status" value="1"/>
</dbReference>
<dbReference type="PANTHER" id="PTHR43280">
    <property type="entry name" value="ARAC-FAMILY TRANSCRIPTIONAL REGULATOR"/>
    <property type="match status" value="1"/>
</dbReference>
<feature type="modified residue" description="4-aspartylphosphate" evidence="4">
    <location>
        <position position="55"/>
    </location>
</feature>
<dbReference type="CDD" id="cd17536">
    <property type="entry name" value="REC_YesN-like"/>
    <property type="match status" value="1"/>
</dbReference>